<dbReference type="PANTHER" id="PTHR46579">
    <property type="entry name" value="F5/8 TYPE C DOMAIN-CONTAINING PROTEIN-RELATED"/>
    <property type="match status" value="1"/>
</dbReference>
<feature type="region of interest" description="Disordered" evidence="1">
    <location>
        <begin position="94"/>
        <end position="113"/>
    </location>
</feature>
<dbReference type="Proteomes" id="UP000827092">
    <property type="component" value="Unassembled WGS sequence"/>
</dbReference>
<name>A0AAV6TST8_9ARAC</name>
<comment type="caution">
    <text evidence="2">The sequence shown here is derived from an EMBL/GenBank/DDBJ whole genome shotgun (WGS) entry which is preliminary data.</text>
</comment>
<feature type="region of interest" description="Disordered" evidence="1">
    <location>
        <begin position="1"/>
        <end position="39"/>
    </location>
</feature>
<organism evidence="2 3">
    <name type="scientific">Oedothorax gibbosus</name>
    <dbReference type="NCBI Taxonomy" id="931172"/>
    <lineage>
        <taxon>Eukaryota</taxon>
        <taxon>Metazoa</taxon>
        <taxon>Ecdysozoa</taxon>
        <taxon>Arthropoda</taxon>
        <taxon>Chelicerata</taxon>
        <taxon>Arachnida</taxon>
        <taxon>Araneae</taxon>
        <taxon>Araneomorphae</taxon>
        <taxon>Entelegynae</taxon>
        <taxon>Araneoidea</taxon>
        <taxon>Linyphiidae</taxon>
        <taxon>Erigoninae</taxon>
        <taxon>Oedothorax</taxon>
    </lineage>
</organism>
<proteinExistence type="predicted"/>
<evidence type="ECO:0000313" key="3">
    <source>
        <dbReference type="Proteomes" id="UP000827092"/>
    </source>
</evidence>
<protein>
    <recommendedName>
        <fullName evidence="4">Transposase domain-containing protein</fullName>
    </recommendedName>
</protein>
<dbReference type="PANTHER" id="PTHR46579:SF1">
    <property type="entry name" value="F5_8 TYPE C DOMAIN-CONTAINING PROTEIN"/>
    <property type="match status" value="1"/>
</dbReference>
<dbReference type="EMBL" id="JAFNEN010001098">
    <property type="protein sequence ID" value="KAG8174982.1"/>
    <property type="molecule type" value="Genomic_DNA"/>
</dbReference>
<dbReference type="AlphaFoldDB" id="A0AAV6TST8"/>
<evidence type="ECO:0000256" key="1">
    <source>
        <dbReference type="SAM" id="MobiDB-lite"/>
    </source>
</evidence>
<sequence length="873" mass="99160">MSSNSIRKRKYKKFLEPDVSDQEKAIPRTSKWRSSQKPKIVNLSNSEELVQTFSCGSDDEQSDEHFVQPDGDFDQASLSFEDDHVSLDDISRLSDEEDTYDDNESASNNFHNNDTKFKSNGLADNLKKFDSPLYDNAPTTTAETLLMVMTYAMKHSLTWTAVEDLLKMLNLICGLNILPQTKYSLNKVFETTDSMTFHFYCTDCNDYLGKYEGHLTKNFDKTNSNLTCPNLNCQKVHDPNSLKEGNFFATLSIRNQIGALLELELVRDALSASLKKINDSLFDVPEKLSDITDGELYKEKRRHLFEEFDISLTVNTDGSPVFKSSRASMWLIQAVINELPPQLRWAHGIVGGLWFGKGHPNMKLFIEAYVNELQELSTQGVFWKHSNTNVESRVFTLCGCFDSPARCAVQNMVQFNGYFGCPWCLHPGVLVEDTVKYVTLEDEPELRTEEETIKVMEDVLKMKKGNLKGIKGSSPIILAKGLDFIRGICPDYMHAVLLGVTRQLTDIYLTSVGEQFYVGTPNHVRRIDSRLLSIKPPHSFTRLPRSIADRRFWKAHEWKTWLLYYAAPCLSGILPDKFLRHFSLLSSSIFLLLQDLISPEDINKAEEMLTEFVIQTEIFFGSAAMTFNIHQMLHIASSVRDLGPLWAHSAFVFEGGNGKMLNLVTAAKGVPLQVLNRFCLEKKLEHLFNNGNNSDKFYTFYKTLHCKSPLKNCRTVDLGLHLLGKEKVKSTFCEIEERAYITAVGGVPETVSEYSRIIYNSRMYHSELYSRAGKTDNTVVSISGGSAEFVKITKFVLLSLNNTIRCFMLCRELLTPVQTGPTDCLPVHVKQQCVVPRQHSVLLPIETIQHTCAFVEVGKNLYVCRIPNFHEKD</sequence>
<feature type="compositionally biased region" description="Basic and acidic residues" evidence="1">
    <location>
        <begin position="13"/>
        <end position="26"/>
    </location>
</feature>
<keyword evidence="3" id="KW-1185">Reference proteome</keyword>
<feature type="compositionally biased region" description="Acidic residues" evidence="1">
    <location>
        <begin position="95"/>
        <end position="104"/>
    </location>
</feature>
<evidence type="ECO:0000313" key="2">
    <source>
        <dbReference type="EMBL" id="KAG8174982.1"/>
    </source>
</evidence>
<evidence type="ECO:0008006" key="4">
    <source>
        <dbReference type="Google" id="ProtNLM"/>
    </source>
</evidence>
<gene>
    <name evidence="2" type="ORF">JTE90_020354</name>
</gene>
<reference evidence="2 3" key="1">
    <citation type="journal article" date="2022" name="Nat. Ecol. Evol.">
        <title>A masculinizing supergene underlies an exaggerated male reproductive morph in a spider.</title>
        <authorList>
            <person name="Hendrickx F."/>
            <person name="De Corte Z."/>
            <person name="Sonet G."/>
            <person name="Van Belleghem S.M."/>
            <person name="Kostlbacher S."/>
            <person name="Vangestel C."/>
        </authorList>
    </citation>
    <scope>NUCLEOTIDE SEQUENCE [LARGE SCALE GENOMIC DNA]</scope>
    <source>
        <strain evidence="2">W744_W776</strain>
    </source>
</reference>
<accession>A0AAV6TST8</accession>
<feature type="compositionally biased region" description="Basic residues" evidence="1">
    <location>
        <begin position="1"/>
        <end position="12"/>
    </location>
</feature>